<proteinExistence type="predicted"/>
<keyword evidence="4" id="KW-1185">Reference proteome</keyword>
<dbReference type="EMBL" id="JACU01000002">
    <property type="protein sequence ID" value="KMS59931.1"/>
    <property type="molecule type" value="Genomic_DNA"/>
</dbReference>
<feature type="region of interest" description="Disordered" evidence="1">
    <location>
        <begin position="107"/>
        <end position="127"/>
    </location>
</feature>
<dbReference type="PATRIC" id="fig|1114963.3.peg.1351"/>
<dbReference type="OrthoDB" id="7474881at2"/>
<dbReference type="RefSeq" id="WP_059150634.1">
    <property type="nucleotide sequence ID" value="NZ_KQ130452.1"/>
</dbReference>
<reference evidence="3 4" key="1">
    <citation type="journal article" date="2015" name="G3 (Bethesda)">
        <title>Insights into Ongoing Evolution of the Hexachlorocyclohexane Catabolic Pathway from Comparative Genomics of Ten Sphingomonadaceae Strains.</title>
        <authorList>
            <person name="Pearce S.L."/>
            <person name="Oakeshott J.G."/>
            <person name="Pandey G."/>
        </authorList>
    </citation>
    <scope>NUCLEOTIDE SEQUENCE [LARGE SCALE GENOMIC DNA]</scope>
    <source>
        <strain evidence="3 4">LL02</strain>
    </source>
</reference>
<evidence type="ECO:0000256" key="2">
    <source>
        <dbReference type="SAM" id="SignalP"/>
    </source>
</evidence>
<accession>A0A0J7Y7X5</accession>
<keyword evidence="2" id="KW-0732">Signal</keyword>
<feature type="signal peptide" evidence="2">
    <location>
        <begin position="1"/>
        <end position="25"/>
    </location>
</feature>
<gene>
    <name evidence="3" type="ORF">V474_12235</name>
</gene>
<comment type="caution">
    <text evidence="3">The sequence shown here is derived from an EMBL/GenBank/DDBJ whole genome shotgun (WGS) entry which is preliminary data.</text>
</comment>
<dbReference type="Proteomes" id="UP000052268">
    <property type="component" value="Unassembled WGS sequence"/>
</dbReference>
<evidence type="ECO:0000313" key="3">
    <source>
        <dbReference type="EMBL" id="KMS59931.1"/>
    </source>
</evidence>
<evidence type="ECO:0000256" key="1">
    <source>
        <dbReference type="SAM" id="MobiDB-lite"/>
    </source>
</evidence>
<name>A0A0J7Y7X5_9SPHN</name>
<feature type="chain" id="PRO_5005291938" description="DUF1318 domain-containing protein" evidence="2">
    <location>
        <begin position="26"/>
        <end position="127"/>
    </location>
</feature>
<dbReference type="AlphaFoldDB" id="A0A0J7Y7X5"/>
<sequence length="127" mass="13197">MTRMRFSGAVVAAVLMVSGISAAHADGRSPAYTAARAAGQVGEQNDGYLGVVGSQGADIAAMVRDLNNQRRAVYTGAAAGKSTIQEYAFTTGCKLIRDTKVGEKYQGLDGGWKTRGSGAPELDPRCP</sequence>
<organism evidence="3 4">
    <name type="scientific">Novosphingobium barchaimii LL02</name>
    <dbReference type="NCBI Taxonomy" id="1114963"/>
    <lineage>
        <taxon>Bacteria</taxon>
        <taxon>Pseudomonadati</taxon>
        <taxon>Pseudomonadota</taxon>
        <taxon>Alphaproteobacteria</taxon>
        <taxon>Sphingomonadales</taxon>
        <taxon>Sphingomonadaceae</taxon>
        <taxon>Novosphingobium</taxon>
    </lineage>
</organism>
<evidence type="ECO:0000313" key="4">
    <source>
        <dbReference type="Proteomes" id="UP000052268"/>
    </source>
</evidence>
<dbReference type="Pfam" id="PF07027">
    <property type="entry name" value="DUF1318"/>
    <property type="match status" value="1"/>
</dbReference>
<evidence type="ECO:0008006" key="5">
    <source>
        <dbReference type="Google" id="ProtNLM"/>
    </source>
</evidence>
<dbReference type="InterPro" id="IPR008309">
    <property type="entry name" value="YdbL"/>
</dbReference>
<protein>
    <recommendedName>
        <fullName evidence="5">DUF1318 domain-containing protein</fullName>
    </recommendedName>
</protein>